<dbReference type="HOGENOM" id="CLU_005588_1_0_9"/>
<sequence>MNSSELALYLEAGFIDFNIETDERFLPKILTNNQQEQVKVLENLLFELEHCDEFFFSVAFVTNSGIACLIDTLKELENKHIKGKILASQYQNFTEPRALRRLLQFPNLELKIITSDYNFHAKGYLFHTHATSAKDENYTMIVGSSNLTQSALTVNREWNVQLSSMKDGALIRQMQEELNQAWDDATPVTEEWIAAYERIYGEARSQRQRAYTKIHKLYKINPNKMQAAALQNIAALRAEGKNRALLISATGTGKTYLSAFDVRAAQPKRCLFIVHRGLIARKSKESFEQIIDEHITTGLFTSGHREIDRDYVFATVQTLVKDENLHAFAPDAFDYIIIDEAHHAGAKSYQKVLSYFKPKFLLGMTATPERSDDCDIFKTFDHNIAYEIRLHQALAENMLVPFHYHGVSEIVVDGELLDDNADFVRLTSEERVKNILYYADFYGCDQGRVKGIVFCSRIEEAKALSEAFNQHGKRSAFLAGATSEEERARLIKRLESDEEGVDKLDYLFSVDVLNEGVDIPSVNQIIMLRPTQSAIVFVQQLGRGLRKSKAKRYLEVIDFIGNYENNYMLPIALYGDRSCSKEKLRRIVHNNFLPGASTVYFTDVVRERIFDSLNKNNFLELRKLKESYQLVKSKLGHAPMMLDFLALGDKDPYLFIQKKKSYYNFRQYADHYESTLSATHGRLLEFICLELANGRRLEEVALLRYLMQHTQIDVPAFIQYMQDKYQLTTSAATVASVVNVLSMQFFKTADAQKYGNMPLVNANADSICLSEKFSSMLANKEFYGYVNDTLAYAEKRFLFDYKPAKFYHGFKLYGSYTRKDVCRILNWAKDESAVVYGYRVKYNTCPIFVTYKKDENISESTKYDDRFASPTIFNWQTRSRVNIDSPEVVAIEQPETLKLLFIKKSDAEGSEFYFMGEMLHKQSIGTTITGNKGEKLSIVQMFYEMKTPVEAKIYDYFEG</sequence>
<gene>
    <name evidence="3" type="ORF">HMPREF9443_00680</name>
</gene>
<dbReference type="CDD" id="cd18032">
    <property type="entry name" value="DEXHc_RE_I_III_res"/>
    <property type="match status" value="1"/>
</dbReference>
<dbReference type="Pfam" id="PF11907">
    <property type="entry name" value="DUF3427"/>
    <property type="match status" value="1"/>
</dbReference>
<dbReference type="Pfam" id="PF26350">
    <property type="entry name" value="DUF8090"/>
    <property type="match status" value="1"/>
</dbReference>
<dbReference type="RefSeq" id="WP_009145064.1">
    <property type="nucleotide sequence ID" value="NZ_GL830866.1"/>
</dbReference>
<dbReference type="InterPro" id="IPR001650">
    <property type="entry name" value="Helicase_C-like"/>
</dbReference>
<evidence type="ECO:0000259" key="1">
    <source>
        <dbReference type="PROSITE" id="PS51192"/>
    </source>
</evidence>
<dbReference type="InterPro" id="IPR058403">
    <property type="entry name" value="DUF8090"/>
</dbReference>
<dbReference type="eggNOG" id="COG1061">
    <property type="taxonomic scope" value="Bacteria"/>
</dbReference>
<dbReference type="PANTHER" id="PTHR47396">
    <property type="entry name" value="TYPE I RESTRICTION ENZYME ECOKI R PROTEIN"/>
    <property type="match status" value="1"/>
</dbReference>
<dbReference type="GO" id="GO:0005829">
    <property type="term" value="C:cytosol"/>
    <property type="evidence" value="ECO:0007669"/>
    <property type="project" value="TreeGrafter"/>
</dbReference>
<dbReference type="GO" id="GO:0016787">
    <property type="term" value="F:hydrolase activity"/>
    <property type="evidence" value="ECO:0007669"/>
    <property type="project" value="InterPro"/>
</dbReference>
<feature type="domain" description="Helicase C-terminal" evidence="2">
    <location>
        <begin position="443"/>
        <end position="585"/>
    </location>
</feature>
<dbReference type="CDD" id="cd09204">
    <property type="entry name" value="PLDc_N_DEXD_b2"/>
    <property type="match status" value="1"/>
</dbReference>
<accession>E8LCV7</accession>
<dbReference type="PROSITE" id="PS51194">
    <property type="entry name" value="HELICASE_CTER"/>
    <property type="match status" value="1"/>
</dbReference>
<dbReference type="CDD" id="cd18799">
    <property type="entry name" value="SF2_C_EcoAI-like"/>
    <property type="match status" value="1"/>
</dbReference>
<dbReference type="Gene3D" id="3.30.870.10">
    <property type="entry name" value="Endonuclease Chain A"/>
    <property type="match status" value="1"/>
</dbReference>
<dbReference type="SMART" id="SM00490">
    <property type="entry name" value="HELICc"/>
    <property type="match status" value="1"/>
</dbReference>
<dbReference type="PROSITE" id="PS51192">
    <property type="entry name" value="HELICASE_ATP_BIND_1"/>
    <property type="match status" value="1"/>
</dbReference>
<dbReference type="Proteomes" id="UP000004923">
    <property type="component" value="Unassembled WGS sequence"/>
</dbReference>
<dbReference type="InterPro" id="IPR027417">
    <property type="entry name" value="P-loop_NTPase"/>
</dbReference>
<organism evidence="3 4">
    <name type="scientific">Phascolarctobacterium succinatutens YIT 12067</name>
    <dbReference type="NCBI Taxonomy" id="626939"/>
    <lineage>
        <taxon>Bacteria</taxon>
        <taxon>Bacillati</taxon>
        <taxon>Bacillota</taxon>
        <taxon>Negativicutes</taxon>
        <taxon>Acidaminococcales</taxon>
        <taxon>Acidaminococcaceae</taxon>
        <taxon>Phascolarctobacterium</taxon>
    </lineage>
</organism>
<dbReference type="InterPro" id="IPR006935">
    <property type="entry name" value="Helicase/UvrB_N"/>
</dbReference>
<dbReference type="Pfam" id="PF04851">
    <property type="entry name" value="ResIII"/>
    <property type="match status" value="1"/>
</dbReference>
<dbReference type="PANTHER" id="PTHR47396:SF1">
    <property type="entry name" value="ATP-DEPENDENT HELICASE IRC3-RELATED"/>
    <property type="match status" value="1"/>
</dbReference>
<dbReference type="InterPro" id="IPR021835">
    <property type="entry name" value="DUF3427"/>
</dbReference>
<dbReference type="GO" id="GO:0005524">
    <property type="term" value="F:ATP binding"/>
    <property type="evidence" value="ECO:0007669"/>
    <property type="project" value="InterPro"/>
</dbReference>
<dbReference type="SUPFAM" id="SSF52540">
    <property type="entry name" value="P-loop containing nucleoside triphosphate hydrolases"/>
    <property type="match status" value="1"/>
</dbReference>
<keyword evidence="4" id="KW-1185">Reference proteome</keyword>
<dbReference type="Pfam" id="PF00271">
    <property type="entry name" value="Helicase_C"/>
    <property type="match status" value="1"/>
</dbReference>
<dbReference type="REBASE" id="38545">
    <property type="entry name" value="Psp12067ORF680P"/>
</dbReference>
<evidence type="ECO:0000313" key="4">
    <source>
        <dbReference type="Proteomes" id="UP000004923"/>
    </source>
</evidence>
<dbReference type="SMART" id="SM00487">
    <property type="entry name" value="DEXDc"/>
    <property type="match status" value="1"/>
</dbReference>
<dbReference type="InterPro" id="IPR014001">
    <property type="entry name" value="Helicase_ATP-bd"/>
</dbReference>
<dbReference type="Gene3D" id="3.40.50.300">
    <property type="entry name" value="P-loop containing nucleotide triphosphate hydrolases"/>
    <property type="match status" value="2"/>
</dbReference>
<evidence type="ECO:0000313" key="3">
    <source>
        <dbReference type="EMBL" id="EFY05348.1"/>
    </source>
</evidence>
<dbReference type="SUPFAM" id="SSF56024">
    <property type="entry name" value="Phospholipase D/nuclease"/>
    <property type="match status" value="1"/>
</dbReference>
<evidence type="ECO:0000259" key="2">
    <source>
        <dbReference type="PROSITE" id="PS51194"/>
    </source>
</evidence>
<proteinExistence type="predicted"/>
<dbReference type="AlphaFoldDB" id="E8LCV7"/>
<dbReference type="InterPro" id="IPR050742">
    <property type="entry name" value="Helicase_Restrict-Modif_Enz"/>
</dbReference>
<dbReference type="EMBL" id="AEVN01000024">
    <property type="protein sequence ID" value="EFY05348.1"/>
    <property type="molecule type" value="Genomic_DNA"/>
</dbReference>
<dbReference type="GO" id="GO:0003677">
    <property type="term" value="F:DNA binding"/>
    <property type="evidence" value="ECO:0007669"/>
    <property type="project" value="InterPro"/>
</dbReference>
<name>E8LCV7_9FIRM</name>
<comment type="caution">
    <text evidence="3">The sequence shown here is derived from an EMBL/GenBank/DDBJ whole genome shotgun (WGS) entry which is preliminary data.</text>
</comment>
<dbReference type="InterPro" id="IPR025202">
    <property type="entry name" value="PLD-like_dom"/>
</dbReference>
<dbReference type="eggNOG" id="COG3886">
    <property type="taxonomic scope" value="Bacteria"/>
</dbReference>
<dbReference type="Pfam" id="PF13091">
    <property type="entry name" value="PLDc_2"/>
    <property type="match status" value="1"/>
</dbReference>
<feature type="domain" description="Helicase ATP-binding" evidence="1">
    <location>
        <begin position="235"/>
        <end position="386"/>
    </location>
</feature>
<reference evidence="3 4" key="1">
    <citation type="submission" date="2011-01" db="EMBL/GenBank/DDBJ databases">
        <authorList>
            <person name="Weinstock G."/>
            <person name="Sodergren E."/>
            <person name="Clifton S."/>
            <person name="Fulton L."/>
            <person name="Fulton B."/>
            <person name="Courtney L."/>
            <person name="Fronick C."/>
            <person name="Harrison M."/>
            <person name="Strong C."/>
            <person name="Farmer C."/>
            <person name="Delahaunty K."/>
            <person name="Markovic C."/>
            <person name="Hall O."/>
            <person name="Minx P."/>
            <person name="Tomlinson C."/>
            <person name="Mitreva M."/>
            <person name="Hou S."/>
            <person name="Chen J."/>
            <person name="Wollam A."/>
            <person name="Pepin K.H."/>
            <person name="Johnson M."/>
            <person name="Bhonagiri V."/>
            <person name="Zhang X."/>
            <person name="Suruliraj S."/>
            <person name="Warren W."/>
            <person name="Chinwalla A."/>
            <person name="Mardis E.R."/>
            <person name="Wilson R.K."/>
        </authorList>
    </citation>
    <scope>NUCLEOTIDE SEQUENCE [LARGE SCALE GENOMIC DNA]</scope>
    <source>
        <strain evidence="3 4">YIT 12067</strain>
    </source>
</reference>
<protein>
    <submittedName>
        <fullName evidence="3">Putative septum site-determining protein MinC</fullName>
    </submittedName>
</protein>